<evidence type="ECO:0000313" key="1">
    <source>
        <dbReference type="EMBL" id="CAE75964.1"/>
    </source>
</evidence>
<protein>
    <submittedName>
        <fullName evidence="1">OSJNBb0002J11.23 protein</fullName>
    </submittedName>
</protein>
<evidence type="ECO:0000313" key="2">
    <source>
        <dbReference type="Proteomes" id="UP000000763"/>
    </source>
</evidence>
<accession>Q7F957</accession>
<proteinExistence type="predicted"/>
<gene>
    <name evidence="1" type="primary">OSJNBb0002J11.23</name>
</gene>
<sequence length="76" mass="9019">MAKLQFKKLFNSMVPFRPPRWSAELAVGHILALRQSCFCWGDGEYTSFHFCLMPLQFFLLIYVSTEAEISRWYISY</sequence>
<organism evidence="1 2">
    <name type="scientific">Oryza sativa subsp. japonica</name>
    <name type="common">Rice</name>
    <dbReference type="NCBI Taxonomy" id="39947"/>
    <lineage>
        <taxon>Eukaryota</taxon>
        <taxon>Viridiplantae</taxon>
        <taxon>Streptophyta</taxon>
        <taxon>Embryophyta</taxon>
        <taxon>Tracheophyta</taxon>
        <taxon>Spermatophyta</taxon>
        <taxon>Magnoliopsida</taxon>
        <taxon>Liliopsida</taxon>
        <taxon>Poales</taxon>
        <taxon>Poaceae</taxon>
        <taxon>BOP clade</taxon>
        <taxon>Oryzoideae</taxon>
        <taxon>Oryzeae</taxon>
        <taxon>Oryzinae</taxon>
        <taxon>Oryza</taxon>
        <taxon>Oryza sativa</taxon>
    </lineage>
</organism>
<dbReference type="AlphaFoldDB" id="Q7F957"/>
<reference evidence="2" key="1">
    <citation type="journal article" date="2005" name="Nature">
        <title>The map-based sequence of the rice genome.</title>
        <authorList>
            <consortium name="International rice genome sequencing project (IRGSP)"/>
            <person name="Matsumoto T."/>
            <person name="Wu J."/>
            <person name="Kanamori H."/>
            <person name="Katayose Y."/>
            <person name="Fujisawa M."/>
            <person name="Namiki N."/>
            <person name="Mizuno H."/>
            <person name="Yamamoto K."/>
            <person name="Antonio B.A."/>
            <person name="Baba T."/>
            <person name="Sakata K."/>
            <person name="Nagamura Y."/>
            <person name="Aoki H."/>
            <person name="Arikawa K."/>
            <person name="Arita K."/>
            <person name="Bito T."/>
            <person name="Chiden Y."/>
            <person name="Fujitsuka N."/>
            <person name="Fukunaka R."/>
            <person name="Hamada M."/>
            <person name="Harada C."/>
            <person name="Hayashi A."/>
            <person name="Hijishita S."/>
            <person name="Honda M."/>
            <person name="Hosokawa S."/>
            <person name="Ichikawa Y."/>
            <person name="Idonuma A."/>
            <person name="Iijima M."/>
            <person name="Ikeda M."/>
            <person name="Ikeno M."/>
            <person name="Ito K."/>
            <person name="Ito S."/>
            <person name="Ito T."/>
            <person name="Ito Y."/>
            <person name="Ito Y."/>
            <person name="Iwabuchi A."/>
            <person name="Kamiya K."/>
            <person name="Karasawa W."/>
            <person name="Kurita K."/>
            <person name="Katagiri S."/>
            <person name="Kikuta A."/>
            <person name="Kobayashi H."/>
            <person name="Kobayashi N."/>
            <person name="Machita K."/>
            <person name="Maehara T."/>
            <person name="Masukawa M."/>
            <person name="Mizubayashi T."/>
            <person name="Mukai Y."/>
            <person name="Nagasaki H."/>
            <person name="Nagata Y."/>
            <person name="Naito S."/>
            <person name="Nakashima M."/>
            <person name="Nakama Y."/>
            <person name="Nakamichi Y."/>
            <person name="Nakamura M."/>
            <person name="Meguro A."/>
            <person name="Negishi M."/>
            <person name="Ohta I."/>
            <person name="Ohta T."/>
            <person name="Okamoto M."/>
            <person name="Ono N."/>
            <person name="Saji S."/>
            <person name="Sakaguchi M."/>
            <person name="Sakai K."/>
            <person name="Shibata M."/>
            <person name="Shimokawa T."/>
            <person name="Song J."/>
            <person name="Takazaki Y."/>
            <person name="Terasawa K."/>
            <person name="Tsugane M."/>
            <person name="Tsuji K."/>
            <person name="Ueda S."/>
            <person name="Waki K."/>
            <person name="Yamagata H."/>
            <person name="Yamamoto M."/>
            <person name="Yamamoto S."/>
            <person name="Yamane H."/>
            <person name="Yoshiki S."/>
            <person name="Yoshihara R."/>
            <person name="Yukawa K."/>
            <person name="Zhong H."/>
            <person name="Yano M."/>
            <person name="Yuan Q."/>
            <person name="Ouyang S."/>
            <person name="Liu J."/>
            <person name="Jones K.M."/>
            <person name="Gansberger K."/>
            <person name="Moffat K."/>
            <person name="Hill J."/>
            <person name="Bera J."/>
            <person name="Fadrosh D."/>
            <person name="Jin S."/>
            <person name="Johri S."/>
            <person name="Kim M."/>
            <person name="Overton L."/>
            <person name="Reardon M."/>
            <person name="Tsitrin T."/>
            <person name="Vuong H."/>
            <person name="Weaver B."/>
            <person name="Ciecko A."/>
            <person name="Tallon L."/>
            <person name="Jackson J."/>
            <person name="Pai G."/>
            <person name="Aken S.V."/>
            <person name="Utterback T."/>
            <person name="Reidmuller S."/>
            <person name="Feldblyum T."/>
            <person name="Hsiao J."/>
            <person name="Zismann V."/>
            <person name="Iobst S."/>
            <person name="de Vazeille A.R."/>
            <person name="Buell C.R."/>
            <person name="Ying K."/>
            <person name="Li Y."/>
            <person name="Lu T."/>
            <person name="Huang Y."/>
            <person name="Zhao Q."/>
            <person name="Feng Q."/>
            <person name="Zhang L."/>
            <person name="Zhu J."/>
            <person name="Weng Q."/>
            <person name="Mu J."/>
            <person name="Lu Y."/>
            <person name="Fan D."/>
            <person name="Liu Y."/>
            <person name="Guan J."/>
            <person name="Zhang Y."/>
            <person name="Yu S."/>
            <person name="Liu X."/>
            <person name="Zhang Y."/>
            <person name="Hong G."/>
            <person name="Han B."/>
            <person name="Choisne N."/>
            <person name="Demange N."/>
            <person name="Orjeda G."/>
            <person name="Samain S."/>
            <person name="Cattolico L."/>
            <person name="Pelletier E."/>
            <person name="Couloux A."/>
            <person name="Segurens B."/>
            <person name="Wincker P."/>
            <person name="D'Hont A."/>
            <person name="Scarpelli C."/>
            <person name="Weissenbach J."/>
            <person name="Salanoubat M."/>
            <person name="Quetier F."/>
            <person name="Yu Y."/>
            <person name="Kim H.R."/>
            <person name="Rambo T."/>
            <person name="Currie J."/>
            <person name="Collura K."/>
            <person name="Luo M."/>
            <person name="Yang T."/>
            <person name="Ammiraju J.S.S."/>
            <person name="Engler F."/>
            <person name="Soderlund C."/>
            <person name="Wing R.A."/>
            <person name="Palmer L.E."/>
            <person name="de la Bastide M."/>
            <person name="Spiegel L."/>
            <person name="Nascimento L."/>
            <person name="Zutavern T."/>
            <person name="O'Shaughnessy A."/>
            <person name="Dike S."/>
            <person name="Dedhia N."/>
            <person name="Preston R."/>
            <person name="Balija V."/>
            <person name="McCombie W.R."/>
            <person name="Chow T."/>
            <person name="Chen H."/>
            <person name="Chung M."/>
            <person name="Chen C."/>
            <person name="Shaw J."/>
            <person name="Wu H."/>
            <person name="Hsiao K."/>
            <person name="Chao Y."/>
            <person name="Chu M."/>
            <person name="Cheng C."/>
            <person name="Hour A."/>
            <person name="Lee P."/>
            <person name="Lin S."/>
            <person name="Lin Y."/>
            <person name="Liou J."/>
            <person name="Liu S."/>
            <person name="Hsing Y."/>
            <person name="Raghuvanshi S."/>
            <person name="Mohanty A."/>
            <person name="Bharti A.K."/>
            <person name="Gaur A."/>
            <person name="Gupta V."/>
            <person name="Kumar D."/>
            <person name="Ravi V."/>
            <person name="Vij S."/>
            <person name="Kapur A."/>
            <person name="Khurana P."/>
            <person name="Khurana P."/>
            <person name="Khurana J.P."/>
            <person name="Tyagi A.K."/>
            <person name="Gaikwad K."/>
            <person name="Singh A."/>
            <person name="Dalal V."/>
            <person name="Srivastava S."/>
            <person name="Dixit A."/>
            <person name="Pal A.K."/>
            <person name="Ghazi I.A."/>
            <person name="Yadav M."/>
            <person name="Pandit A."/>
            <person name="Bhargava A."/>
            <person name="Sureshbabu K."/>
            <person name="Batra K."/>
            <person name="Sharma T.R."/>
            <person name="Mohapatra T."/>
            <person name="Singh N.K."/>
            <person name="Messing J."/>
            <person name="Nelson A.B."/>
            <person name="Fuks G."/>
            <person name="Kavchok S."/>
            <person name="Keizer G."/>
            <person name="Linton E."/>
            <person name="Llaca V."/>
            <person name="Song R."/>
            <person name="Tanyolac B."/>
            <person name="Young S."/>
            <person name="Ho-Il K."/>
            <person name="Hahn J.H."/>
            <person name="Sangsakoo G."/>
            <person name="Vanavichit A."/>
            <person name="de Mattos Luiz.A.T."/>
            <person name="Zimmer P.D."/>
            <person name="Malone G."/>
            <person name="Dellagostin O."/>
            <person name="de Oliveira A.C."/>
            <person name="Bevan M."/>
            <person name="Bancroft I."/>
            <person name="Minx P."/>
            <person name="Cordum H."/>
            <person name="Wilson R."/>
            <person name="Cheng Z."/>
            <person name="Jin W."/>
            <person name="Jiang J."/>
            <person name="Leong S.A."/>
            <person name="Iwama H."/>
            <person name="Gojobori T."/>
            <person name="Itoh T."/>
            <person name="Niimura Y."/>
            <person name="Fujii Y."/>
            <person name="Habara T."/>
            <person name="Sakai H."/>
            <person name="Sato Y."/>
            <person name="Wilson G."/>
            <person name="Kumar K."/>
            <person name="McCouch S."/>
            <person name="Juretic N."/>
            <person name="Hoen D."/>
            <person name="Wright S."/>
            <person name="Bruskiewich R."/>
            <person name="Bureau T."/>
            <person name="Miyao A."/>
            <person name="Hirochika H."/>
            <person name="Nishikawa T."/>
            <person name="Kadowaki K."/>
            <person name="Sugiura M."/>
            <person name="Burr B."/>
            <person name="Sasaki T."/>
        </authorList>
    </citation>
    <scope>NUCLEOTIDE SEQUENCE [LARGE SCALE GENOMIC DNA]</scope>
    <source>
        <strain evidence="2">cv. Nipponbare</strain>
    </source>
</reference>
<reference evidence="2" key="2">
    <citation type="journal article" date="2008" name="Nucleic Acids Res.">
        <title>The rice annotation project database (RAP-DB): 2008 update.</title>
        <authorList>
            <consortium name="The rice annotation project (RAP)"/>
        </authorList>
    </citation>
    <scope>GENOME REANNOTATION</scope>
    <source>
        <strain evidence="2">cv. Nipponbare</strain>
    </source>
</reference>
<dbReference type="Proteomes" id="UP000000763">
    <property type="component" value="Chromosome 4"/>
</dbReference>
<name>Q7F957_ORYSJ</name>
<dbReference type="EMBL" id="AL731626">
    <property type="protein sequence ID" value="CAE75964.1"/>
    <property type="molecule type" value="Genomic_DNA"/>
</dbReference>